<protein>
    <submittedName>
        <fullName evidence="2">Uncharacterized protein</fullName>
    </submittedName>
</protein>
<dbReference type="AlphaFoldDB" id="A0A2R6Y0V8"/>
<keyword evidence="1" id="KW-0812">Transmembrane</keyword>
<proteinExistence type="predicted"/>
<evidence type="ECO:0000256" key="1">
    <source>
        <dbReference type="SAM" id="Phobius"/>
    </source>
</evidence>
<comment type="caution">
    <text evidence="2">The sequence shown here is derived from an EMBL/GenBank/DDBJ whole genome shotgun (WGS) entry which is preliminary data.</text>
</comment>
<reference evidence="3" key="1">
    <citation type="journal article" date="2018" name="Sci. Rep.">
        <title>Lignite coal burning seam in the remote Altai Mountains harbors a hydrogen-driven thermophilic microbial community.</title>
        <authorList>
            <person name="Kadnikov V.V."/>
            <person name="Mardanov A.V."/>
            <person name="Ivasenko D.A."/>
            <person name="Antsiferov D.V."/>
            <person name="Beletsky A.V."/>
            <person name="Karnachuk O.V."/>
            <person name="Ravin N.V."/>
        </authorList>
    </citation>
    <scope>NUCLEOTIDE SEQUENCE [LARGE SCALE GENOMIC DNA]</scope>
</reference>
<keyword evidence="1" id="KW-1133">Transmembrane helix</keyword>
<feature type="transmembrane region" description="Helical" evidence="1">
    <location>
        <begin position="110"/>
        <end position="130"/>
    </location>
</feature>
<sequence length="137" mass="15324">MYKKIGVVLLVVGLLTTVWVVIWSWNTGVFDFSRTGAGVGLGRLFFLFLYFPVSMSFTIVGLILAFGEWVTRSILIKKFALVISILLFLFAAVFVASNVTHSYIEDVDDVLGFFIIALPIVILSGLFFFLSRLTIKN</sequence>
<evidence type="ECO:0000313" key="2">
    <source>
        <dbReference type="EMBL" id="PTQ56307.1"/>
    </source>
</evidence>
<feature type="transmembrane region" description="Helical" evidence="1">
    <location>
        <begin position="7"/>
        <end position="25"/>
    </location>
</feature>
<dbReference type="Proteomes" id="UP000244338">
    <property type="component" value="Unassembled WGS sequence"/>
</dbReference>
<organism evidence="2 3">
    <name type="scientific">Candidatus Carbonibacillus altaicus</name>
    <dbReference type="NCBI Taxonomy" id="2163959"/>
    <lineage>
        <taxon>Bacteria</taxon>
        <taxon>Bacillati</taxon>
        <taxon>Bacillota</taxon>
        <taxon>Bacilli</taxon>
        <taxon>Bacillales</taxon>
        <taxon>Candidatus Carbonibacillus</taxon>
    </lineage>
</organism>
<evidence type="ECO:0000313" key="3">
    <source>
        <dbReference type="Proteomes" id="UP000244338"/>
    </source>
</evidence>
<feature type="transmembrane region" description="Helical" evidence="1">
    <location>
        <begin position="79"/>
        <end position="104"/>
    </location>
</feature>
<keyword evidence="1" id="KW-0472">Membrane</keyword>
<gene>
    <name evidence="2" type="ORF">BSOLF_0487</name>
</gene>
<name>A0A2R6Y0V8_9BACL</name>
<dbReference type="EMBL" id="PEBX01000034">
    <property type="protein sequence ID" value="PTQ56307.1"/>
    <property type="molecule type" value="Genomic_DNA"/>
</dbReference>
<feature type="transmembrane region" description="Helical" evidence="1">
    <location>
        <begin position="45"/>
        <end position="67"/>
    </location>
</feature>
<accession>A0A2R6Y0V8</accession>